<keyword evidence="4" id="KW-0378">Hydrolase</keyword>
<evidence type="ECO:0000256" key="2">
    <source>
        <dbReference type="ARBA" id="ARBA00022670"/>
    </source>
</evidence>
<evidence type="ECO:0000256" key="1">
    <source>
        <dbReference type="ARBA" id="ARBA00001947"/>
    </source>
</evidence>
<dbReference type="InterPro" id="IPR016047">
    <property type="entry name" value="M23ase_b-sheet_dom"/>
</dbReference>
<evidence type="ECO:0000256" key="6">
    <source>
        <dbReference type="ARBA" id="ARBA00023049"/>
    </source>
</evidence>
<feature type="chain" id="PRO_5047189528" evidence="8">
    <location>
        <begin position="26"/>
        <end position="376"/>
    </location>
</feature>
<comment type="cofactor">
    <cofactor evidence="1">
        <name>Zn(2+)</name>
        <dbReference type="ChEBI" id="CHEBI:29105"/>
    </cofactor>
</comment>
<comment type="caution">
    <text evidence="10">The sequence shown here is derived from an EMBL/GenBank/DDBJ whole genome shotgun (WGS) entry which is preliminary data.</text>
</comment>
<evidence type="ECO:0000313" key="11">
    <source>
        <dbReference type="Proteomes" id="UP001517376"/>
    </source>
</evidence>
<dbReference type="PANTHER" id="PTHR21666:SF288">
    <property type="entry name" value="CELL DIVISION PROTEIN YTFB"/>
    <property type="match status" value="1"/>
</dbReference>
<accession>A0ABW9YBH4</accession>
<evidence type="ECO:0000313" key="10">
    <source>
        <dbReference type="EMBL" id="NBE09262.1"/>
    </source>
</evidence>
<reference evidence="11" key="1">
    <citation type="submission" date="2020-01" db="EMBL/GenBank/DDBJ databases">
        <title>Sphingomonas sp. strain CSW-10.</title>
        <authorList>
            <person name="Chen W.-M."/>
        </authorList>
    </citation>
    <scope>NUCLEOTIDE SEQUENCE [LARGE SCALE GENOMIC DNA]</scope>
    <source>
        <strain evidence="11">CCP-1</strain>
    </source>
</reference>
<evidence type="ECO:0000256" key="8">
    <source>
        <dbReference type="SAM" id="SignalP"/>
    </source>
</evidence>
<dbReference type="RefSeq" id="WP_161768326.1">
    <property type="nucleotide sequence ID" value="NZ_JAAATW010000004.1"/>
</dbReference>
<dbReference type="CDD" id="cd12797">
    <property type="entry name" value="M23_peptidase"/>
    <property type="match status" value="1"/>
</dbReference>
<name>A0ABW9YBH4_9RHOB</name>
<keyword evidence="2" id="KW-0645">Protease</keyword>
<keyword evidence="11" id="KW-1185">Reference proteome</keyword>
<feature type="coiled-coil region" evidence="7">
    <location>
        <begin position="29"/>
        <end position="83"/>
    </location>
</feature>
<keyword evidence="7" id="KW-0175">Coiled coil</keyword>
<dbReference type="Proteomes" id="UP001517376">
    <property type="component" value="Unassembled WGS sequence"/>
</dbReference>
<keyword evidence="5" id="KW-0862">Zinc</keyword>
<evidence type="ECO:0000256" key="7">
    <source>
        <dbReference type="SAM" id="Coils"/>
    </source>
</evidence>
<dbReference type="Pfam" id="PF01551">
    <property type="entry name" value="Peptidase_M23"/>
    <property type="match status" value="1"/>
</dbReference>
<proteinExistence type="predicted"/>
<keyword evidence="8" id="KW-0732">Signal</keyword>
<protein>
    <submittedName>
        <fullName evidence="10">Peptidoglycan DD-metalloendopeptidase family protein</fullName>
    </submittedName>
</protein>
<keyword evidence="3" id="KW-0479">Metal-binding</keyword>
<dbReference type="SUPFAM" id="SSF51261">
    <property type="entry name" value="Duplicated hybrid motif"/>
    <property type="match status" value="1"/>
</dbReference>
<dbReference type="InterPro" id="IPR050570">
    <property type="entry name" value="Cell_wall_metabolism_enzyme"/>
</dbReference>
<keyword evidence="6" id="KW-0482">Metalloprotease</keyword>
<evidence type="ECO:0000256" key="3">
    <source>
        <dbReference type="ARBA" id="ARBA00022723"/>
    </source>
</evidence>
<feature type="domain" description="M23ase beta-sheet core" evidence="9">
    <location>
        <begin position="260"/>
        <end position="367"/>
    </location>
</feature>
<feature type="signal peptide" evidence="8">
    <location>
        <begin position="1"/>
        <end position="25"/>
    </location>
</feature>
<sequence length="376" mass="39665">MRRHLSLARKAMLVALLGLALPATAQTVAEQAGQAAADLQAAVAAMEEAEGARDRVAALTQTIRAYEDGLAALREALRQASLRETALNLQFNAERERISQLVGVLGQLEAEPGPLLLLHPTGPLGTVRSGMMLADVTPALQAEAARLRSELQELRDLRALQVAAGETLARGLSTAQAARTALSQAISDRTELPRRFTEDPDVLRGLLESADTLEAFAAGLAPMGGDVEDFASAKGRLPRPVLGSVLRRPGEADAAGVRRPGLTIATRPRALVTAPWPATIRYRGPLLDYGNVMILEPGDGYLLILAGLGSVYGEVGEVVAQGAPLGLMGGAEPELADMLAASEDGGGARETETLYLELRQGAEPVDPEPWFTEGRE</sequence>
<dbReference type="PANTHER" id="PTHR21666">
    <property type="entry name" value="PEPTIDASE-RELATED"/>
    <property type="match status" value="1"/>
</dbReference>
<dbReference type="Gene3D" id="2.70.70.10">
    <property type="entry name" value="Glucose Permease (Domain IIA)"/>
    <property type="match status" value="1"/>
</dbReference>
<evidence type="ECO:0000259" key="9">
    <source>
        <dbReference type="Pfam" id="PF01551"/>
    </source>
</evidence>
<dbReference type="InterPro" id="IPR011055">
    <property type="entry name" value="Dup_hybrid_motif"/>
</dbReference>
<dbReference type="EMBL" id="JAAATW010000004">
    <property type="protein sequence ID" value="NBE09262.1"/>
    <property type="molecule type" value="Genomic_DNA"/>
</dbReference>
<evidence type="ECO:0000256" key="5">
    <source>
        <dbReference type="ARBA" id="ARBA00022833"/>
    </source>
</evidence>
<gene>
    <name evidence="10" type="ORF">GU920_17085</name>
</gene>
<evidence type="ECO:0000256" key="4">
    <source>
        <dbReference type="ARBA" id="ARBA00022801"/>
    </source>
</evidence>
<organism evidence="10 11">
    <name type="scientific">Paragemmobacter ruber</name>
    <dbReference type="NCBI Taxonomy" id="1985673"/>
    <lineage>
        <taxon>Bacteria</taxon>
        <taxon>Pseudomonadati</taxon>
        <taxon>Pseudomonadota</taxon>
        <taxon>Alphaproteobacteria</taxon>
        <taxon>Rhodobacterales</taxon>
        <taxon>Paracoccaceae</taxon>
        <taxon>Paragemmobacter</taxon>
    </lineage>
</organism>